<dbReference type="Gene3D" id="3.30.200.20">
    <property type="entry name" value="Phosphorylase Kinase, domain 1"/>
    <property type="match status" value="1"/>
</dbReference>
<dbReference type="SMART" id="SM00220">
    <property type="entry name" value="S_TKc"/>
    <property type="match status" value="1"/>
</dbReference>
<evidence type="ECO:0000259" key="1">
    <source>
        <dbReference type="PROSITE" id="PS50011"/>
    </source>
</evidence>
<dbReference type="PANTHER" id="PTHR24361">
    <property type="entry name" value="MITOGEN-ACTIVATED KINASE KINASE KINASE"/>
    <property type="match status" value="1"/>
</dbReference>
<dbReference type="InterPro" id="IPR053235">
    <property type="entry name" value="Ser_Thr_kinase"/>
</dbReference>
<dbReference type="EMBL" id="SNSC02000023">
    <property type="protein sequence ID" value="TID14188.1"/>
    <property type="molecule type" value="Genomic_DNA"/>
</dbReference>
<evidence type="ECO:0000313" key="3">
    <source>
        <dbReference type="Proteomes" id="UP000298493"/>
    </source>
</evidence>
<dbReference type="PROSITE" id="PS50011">
    <property type="entry name" value="PROTEIN_KINASE_DOM"/>
    <property type="match status" value="1"/>
</dbReference>
<dbReference type="GO" id="GO:0005524">
    <property type="term" value="F:ATP binding"/>
    <property type="evidence" value="ECO:0007669"/>
    <property type="project" value="InterPro"/>
</dbReference>
<dbReference type="SUPFAM" id="SSF56112">
    <property type="entry name" value="Protein kinase-like (PK-like)"/>
    <property type="match status" value="1"/>
</dbReference>
<dbReference type="Pfam" id="PF00069">
    <property type="entry name" value="Pkinase"/>
    <property type="match status" value="1"/>
</dbReference>
<name>A0A4Z1P2Y5_9PEZI</name>
<reference evidence="2 3" key="1">
    <citation type="submission" date="2019-04" db="EMBL/GenBank/DDBJ databases">
        <title>High contiguity whole genome sequence and gene annotation resource for two Venturia nashicola isolates.</title>
        <authorList>
            <person name="Prokchorchik M."/>
            <person name="Won K."/>
            <person name="Lee Y."/>
            <person name="Choi E.D."/>
            <person name="Segonzac C."/>
            <person name="Sohn K.H."/>
        </authorList>
    </citation>
    <scope>NUCLEOTIDE SEQUENCE [LARGE SCALE GENOMIC DNA]</scope>
    <source>
        <strain evidence="2 3">PRI2</strain>
    </source>
</reference>
<evidence type="ECO:0000313" key="2">
    <source>
        <dbReference type="EMBL" id="TID14188.1"/>
    </source>
</evidence>
<dbReference type="OrthoDB" id="310217at2759"/>
<dbReference type="CDD" id="cd00180">
    <property type="entry name" value="PKc"/>
    <property type="match status" value="1"/>
</dbReference>
<keyword evidence="2" id="KW-0808">Transferase</keyword>
<keyword evidence="3" id="KW-1185">Reference proteome</keyword>
<dbReference type="InterPro" id="IPR000719">
    <property type="entry name" value="Prot_kinase_dom"/>
</dbReference>
<feature type="domain" description="Protein kinase" evidence="1">
    <location>
        <begin position="17"/>
        <end position="335"/>
    </location>
</feature>
<proteinExistence type="predicted"/>
<dbReference type="STRING" id="86259.A0A4Z1P2Y5"/>
<dbReference type="Proteomes" id="UP000298493">
    <property type="component" value="Unassembled WGS sequence"/>
</dbReference>
<accession>A0A4Z1P2Y5</accession>
<dbReference type="GO" id="GO:0005737">
    <property type="term" value="C:cytoplasm"/>
    <property type="evidence" value="ECO:0007669"/>
    <property type="project" value="TreeGrafter"/>
</dbReference>
<keyword evidence="2" id="KW-0418">Kinase</keyword>
<protein>
    <submittedName>
        <fullName evidence="2">Kinase-like protein</fullName>
    </submittedName>
</protein>
<dbReference type="Gene3D" id="1.10.510.10">
    <property type="entry name" value="Transferase(Phosphotransferase) domain 1"/>
    <property type="match status" value="1"/>
</dbReference>
<dbReference type="GO" id="GO:0004674">
    <property type="term" value="F:protein serine/threonine kinase activity"/>
    <property type="evidence" value="ECO:0007669"/>
    <property type="project" value="TreeGrafter"/>
</dbReference>
<dbReference type="InterPro" id="IPR011009">
    <property type="entry name" value="Kinase-like_dom_sf"/>
</dbReference>
<dbReference type="AlphaFoldDB" id="A0A4Z1P2Y5"/>
<sequence length="345" mass="40093">MMTSTNTVDIFKFLKDYKYDSTFGKGGGGEAQLWARTESAKTSVCNKAAFVVVKTIKTKVNNPYPMEVAWMDRLKPYKHPNIVGFLGFAEWDLRSESVRMMLEYCSGGDLHRCIKRYDQQEKHFKEHELWDITKSMLSALAFLHEGCVMTGRRIRDWKAIIHCDIKPANILACPRPDNTVHCKLADFGLSVFEASEPKTNLKYFGTYDWQPPEMPAITTPAADVWSVGAVLHFLVHREPPIDPRPRAIKVNVHPDFQKEQDRKLWDRSIIPINIEDATKRWTHWPKCRRYKGILGMAWERAFSDELNGFMMRMLSTDPQDRPRARELEKEMQKVMWAKKISSYVT</sequence>
<gene>
    <name evidence="2" type="ORF">E6O75_ATG09267</name>
</gene>
<organism evidence="2 3">
    <name type="scientific">Venturia nashicola</name>
    <dbReference type="NCBI Taxonomy" id="86259"/>
    <lineage>
        <taxon>Eukaryota</taxon>
        <taxon>Fungi</taxon>
        <taxon>Dikarya</taxon>
        <taxon>Ascomycota</taxon>
        <taxon>Pezizomycotina</taxon>
        <taxon>Dothideomycetes</taxon>
        <taxon>Pleosporomycetidae</taxon>
        <taxon>Venturiales</taxon>
        <taxon>Venturiaceae</taxon>
        <taxon>Venturia</taxon>
    </lineage>
</organism>
<comment type="caution">
    <text evidence="2">The sequence shown here is derived from an EMBL/GenBank/DDBJ whole genome shotgun (WGS) entry which is preliminary data.</text>
</comment>